<organism evidence="2 3">
    <name type="scientific">Dryococelus australis</name>
    <dbReference type="NCBI Taxonomy" id="614101"/>
    <lineage>
        <taxon>Eukaryota</taxon>
        <taxon>Metazoa</taxon>
        <taxon>Ecdysozoa</taxon>
        <taxon>Arthropoda</taxon>
        <taxon>Hexapoda</taxon>
        <taxon>Insecta</taxon>
        <taxon>Pterygota</taxon>
        <taxon>Neoptera</taxon>
        <taxon>Polyneoptera</taxon>
        <taxon>Phasmatodea</taxon>
        <taxon>Verophasmatodea</taxon>
        <taxon>Anareolatae</taxon>
        <taxon>Phasmatidae</taxon>
        <taxon>Eurycanthinae</taxon>
        <taxon>Dryococelus</taxon>
    </lineage>
</organism>
<dbReference type="Proteomes" id="UP001159363">
    <property type="component" value="Chromosome 8"/>
</dbReference>
<evidence type="ECO:0000313" key="2">
    <source>
        <dbReference type="EMBL" id="KAJ8874899.1"/>
    </source>
</evidence>
<feature type="compositionally biased region" description="Basic and acidic residues" evidence="1">
    <location>
        <begin position="320"/>
        <end position="336"/>
    </location>
</feature>
<keyword evidence="3" id="KW-1185">Reference proteome</keyword>
<feature type="region of interest" description="Disordered" evidence="1">
    <location>
        <begin position="521"/>
        <end position="558"/>
    </location>
</feature>
<name>A0ABQ9GSD2_9NEOP</name>
<sequence length="1109" mass="122184">MMFLYAKWDVLEKRETLAPRIHSLQPAAEPPRGSPRARSSADCAGSRAAGYCKEVRLTYPAASPGKHPGTWYRAWASPQGWQFPPGFRTKGTHQMMMRSKNVKLYFPPTSSADNNVTFSLYIAAMLRRLLLLRPHDLHPPTQTPLHHSSVIDQQNQYLKERSSELFSSFRAKSNAAFAVHSSVYVGMGDDHGSKRSSCLTNPSKAASMCMTRRMGLSPETFHALSHHEHLVRRCFAISRRWPSFTAPYFTPYSARWPPPYCLPLDHCNIYRIVGPSSINFSESALRRSCLGEEGLAKQQAGLPGKEGRVEEVDAQPPQLDCHDFSKPGRQKSEQRITKKGQLHRGRPQNGYGRSPLIALQDDTASDIKFKVGTVHSGKFRSRREGGKADKRSLSGRRYGVVVEGWVVKGEGGGGQPRDFQGAQPTRSPLPLLPSSLLGRPVSVSCASVEEGGGFPYQCRRLATISQKTRLLLSQVSICACVAVVQLIPSACDLERCGYRLFTDIRDGRGVVEFSATTSALSHHGRPTSRVSRENATTSLDGFDQGTSSGRHSYTSRDSCRSCGRAARLLASHQGEPGSLHGRVTPVIFENGKLYRIMSLVCGFSRRSPVSPALSFRCCSTLTSITLVDSQDLAVKRRPNLFTRSLERNVASAYSIVSLRDYTWTIGKLLPPPPNLFFTTFQLLVDRDVLARTSSLLLKFTSASVSLLTRWNYTEVVRSNAVTGWKRNGRRRFVMRSTRRYPAVDLKTLSPEAKQSLAGFLNTWEPHSDPELAVGGRSKSETLSALSHCVCGSGQVPETSLKAKQWNAPPPPPGANCLGVGSGPSDGNTSTTNFPAFWLSAPGNCHDGVVRRPGGYLPQRRTPTLYNTLHKQHYTETITTQTQISNTRRTPHGNDNNRRPLSVFGEDGGLLDRGVKLEQRRSVHDDKRILDEPTSSCNASCSQYVIHQAILHLSYLVILGATVTERLARSPPTNVNRVQSPAGSPGLSQVGIVPDDAVGRRVFSGISRFPAPSFRRRSIIISITLIGSQDLTIQSPPNLFISLHFNTGSGLRQAPSSRCRESAVTRCLSLIAPDPVFFNSCATPRTSPLTLERDRQTDLDLDYVIPGVEL</sequence>
<evidence type="ECO:0000313" key="3">
    <source>
        <dbReference type="Proteomes" id="UP001159363"/>
    </source>
</evidence>
<protein>
    <submittedName>
        <fullName evidence="2">Uncharacterized protein</fullName>
    </submittedName>
</protein>
<reference evidence="2 3" key="1">
    <citation type="submission" date="2023-02" db="EMBL/GenBank/DDBJ databases">
        <title>LHISI_Scaffold_Assembly.</title>
        <authorList>
            <person name="Stuart O.P."/>
            <person name="Cleave R."/>
            <person name="Magrath M.J.L."/>
            <person name="Mikheyev A.S."/>
        </authorList>
    </citation>
    <scope>NUCLEOTIDE SEQUENCE [LARGE SCALE GENOMIC DNA]</scope>
    <source>
        <strain evidence="2">Daus_M_001</strain>
        <tissue evidence="2">Leg muscle</tissue>
    </source>
</reference>
<dbReference type="EMBL" id="JARBHB010000009">
    <property type="protein sequence ID" value="KAJ8874899.1"/>
    <property type="molecule type" value="Genomic_DNA"/>
</dbReference>
<feature type="region of interest" description="Disordered" evidence="1">
    <location>
        <begin position="299"/>
        <end position="355"/>
    </location>
</feature>
<evidence type="ECO:0000256" key="1">
    <source>
        <dbReference type="SAM" id="MobiDB-lite"/>
    </source>
</evidence>
<comment type="caution">
    <text evidence="2">The sequence shown here is derived from an EMBL/GenBank/DDBJ whole genome shotgun (WGS) entry which is preliminary data.</text>
</comment>
<feature type="compositionally biased region" description="Polar residues" evidence="1">
    <location>
        <begin position="533"/>
        <end position="556"/>
    </location>
</feature>
<feature type="region of interest" description="Disordered" evidence="1">
    <location>
        <begin position="879"/>
        <end position="904"/>
    </location>
</feature>
<feature type="region of interest" description="Disordered" evidence="1">
    <location>
        <begin position="22"/>
        <end position="41"/>
    </location>
</feature>
<gene>
    <name evidence="2" type="ORF">PR048_022789</name>
</gene>
<feature type="compositionally biased region" description="Basic residues" evidence="1">
    <location>
        <begin position="337"/>
        <end position="346"/>
    </location>
</feature>
<accession>A0ABQ9GSD2</accession>
<proteinExistence type="predicted"/>